<gene>
    <name evidence="2" type="ORF">BCR32DRAFT_326326</name>
</gene>
<protein>
    <submittedName>
        <fullName evidence="2">Uncharacterized protein</fullName>
    </submittedName>
</protein>
<comment type="caution">
    <text evidence="2">The sequence shown here is derived from an EMBL/GenBank/DDBJ whole genome shotgun (WGS) entry which is preliminary data.</text>
</comment>
<feature type="transmembrane region" description="Helical" evidence="1">
    <location>
        <begin position="37"/>
        <end position="57"/>
    </location>
</feature>
<evidence type="ECO:0000313" key="2">
    <source>
        <dbReference type="EMBL" id="ORX83593.1"/>
    </source>
</evidence>
<dbReference type="EMBL" id="MCFG01000070">
    <property type="protein sequence ID" value="ORX83593.1"/>
    <property type="molecule type" value="Genomic_DNA"/>
</dbReference>
<reference evidence="2 3" key="2">
    <citation type="submission" date="2016-08" db="EMBL/GenBank/DDBJ databases">
        <title>Pervasive Adenine N6-methylation of Active Genes in Fungi.</title>
        <authorList>
            <consortium name="DOE Joint Genome Institute"/>
            <person name="Mondo S.J."/>
            <person name="Dannebaum R.O."/>
            <person name="Kuo R.C."/>
            <person name="Labutti K."/>
            <person name="Haridas S."/>
            <person name="Kuo A."/>
            <person name="Salamov A."/>
            <person name="Ahrendt S.R."/>
            <person name="Lipzen A."/>
            <person name="Sullivan W."/>
            <person name="Andreopoulos W.B."/>
            <person name="Clum A."/>
            <person name="Lindquist E."/>
            <person name="Daum C."/>
            <person name="Ramamoorthy G.K."/>
            <person name="Gryganskyi A."/>
            <person name="Culley D."/>
            <person name="Magnuson J.K."/>
            <person name="James T.Y."/>
            <person name="O'Malley M.A."/>
            <person name="Stajich J.E."/>
            <person name="Spatafora J.W."/>
            <person name="Visel A."/>
            <person name="Grigoriev I.V."/>
        </authorList>
    </citation>
    <scope>NUCLEOTIDE SEQUENCE [LARGE SCALE GENOMIC DNA]</scope>
    <source>
        <strain evidence="2 3">S4</strain>
    </source>
</reference>
<evidence type="ECO:0000313" key="3">
    <source>
        <dbReference type="Proteomes" id="UP000193944"/>
    </source>
</evidence>
<keyword evidence="1" id="KW-0472">Membrane</keyword>
<keyword evidence="3" id="KW-1185">Reference proteome</keyword>
<reference evidence="2 3" key="1">
    <citation type="submission" date="2016-08" db="EMBL/GenBank/DDBJ databases">
        <title>A Parts List for Fungal Cellulosomes Revealed by Comparative Genomics.</title>
        <authorList>
            <consortium name="DOE Joint Genome Institute"/>
            <person name="Haitjema C.H."/>
            <person name="Gilmore S.P."/>
            <person name="Henske J.K."/>
            <person name="Solomon K.V."/>
            <person name="De Groot R."/>
            <person name="Kuo A."/>
            <person name="Mondo S.J."/>
            <person name="Salamov A.A."/>
            <person name="Labutti K."/>
            <person name="Zhao Z."/>
            <person name="Chiniquy J."/>
            <person name="Barry K."/>
            <person name="Brewer H.M."/>
            <person name="Purvine S.O."/>
            <person name="Wright A.T."/>
            <person name="Boxma B."/>
            <person name="Van Alen T."/>
            <person name="Hackstein J.H."/>
            <person name="Baker S.E."/>
            <person name="Grigoriev I.V."/>
            <person name="O'Malley M.A."/>
        </authorList>
    </citation>
    <scope>NUCLEOTIDE SEQUENCE [LARGE SCALE GENOMIC DNA]</scope>
    <source>
        <strain evidence="2 3">S4</strain>
    </source>
</reference>
<name>A0A1Y1XCZ2_9FUNG</name>
<proteinExistence type="predicted"/>
<keyword evidence="1" id="KW-1133">Transmembrane helix</keyword>
<dbReference type="Proteomes" id="UP000193944">
    <property type="component" value="Unassembled WGS sequence"/>
</dbReference>
<organism evidence="2 3">
    <name type="scientific">Anaeromyces robustus</name>
    <dbReference type="NCBI Taxonomy" id="1754192"/>
    <lineage>
        <taxon>Eukaryota</taxon>
        <taxon>Fungi</taxon>
        <taxon>Fungi incertae sedis</taxon>
        <taxon>Chytridiomycota</taxon>
        <taxon>Chytridiomycota incertae sedis</taxon>
        <taxon>Neocallimastigomycetes</taxon>
        <taxon>Neocallimastigales</taxon>
        <taxon>Neocallimastigaceae</taxon>
        <taxon>Anaeromyces</taxon>
    </lineage>
</organism>
<evidence type="ECO:0000256" key="1">
    <source>
        <dbReference type="SAM" id="Phobius"/>
    </source>
</evidence>
<accession>A0A1Y1XCZ2</accession>
<dbReference type="AlphaFoldDB" id="A0A1Y1XCZ2"/>
<sequence>MSKNHLLFTKCCGNVDNLLMVYEKNYKITNNMVVKSYFTGGGNVLLKLSYDIIIFFLKYSRKYLRKLIS</sequence>
<keyword evidence="1" id="KW-0812">Transmembrane</keyword>